<feature type="binding site" evidence="7">
    <location>
        <position position="70"/>
    </location>
    <ligand>
        <name>tRNA</name>
        <dbReference type="ChEBI" id="CHEBI:17843"/>
    </ligand>
</feature>
<dbReference type="FunFam" id="3.40.50.1470:FF:000001">
    <property type="entry name" value="Peptidyl-tRNA hydrolase"/>
    <property type="match status" value="1"/>
</dbReference>
<keyword evidence="2 7" id="KW-0820">tRNA-binding</keyword>
<comment type="subunit">
    <text evidence="7">Monomer.</text>
</comment>
<dbReference type="PROSITE" id="PS01195">
    <property type="entry name" value="PEPT_TRNA_HYDROL_1"/>
    <property type="match status" value="1"/>
</dbReference>
<evidence type="ECO:0000256" key="9">
    <source>
        <dbReference type="RuleBase" id="RU004320"/>
    </source>
</evidence>
<dbReference type="EMBL" id="SNYK01000003">
    <property type="protein sequence ID" value="TDQ38970.1"/>
    <property type="molecule type" value="Genomic_DNA"/>
</dbReference>
<dbReference type="Gene3D" id="3.40.50.1470">
    <property type="entry name" value="Peptidyl-tRNA hydrolase"/>
    <property type="match status" value="1"/>
</dbReference>
<dbReference type="SUPFAM" id="SSF53178">
    <property type="entry name" value="Peptidyl-tRNA hydrolase-like"/>
    <property type="match status" value="1"/>
</dbReference>
<evidence type="ECO:0000256" key="6">
    <source>
        <dbReference type="ARBA" id="ARBA00050038"/>
    </source>
</evidence>
<reference evidence="10 11" key="1">
    <citation type="submission" date="2019-03" db="EMBL/GenBank/DDBJ databases">
        <title>Genomic Encyclopedia of Type Strains, Phase IV (KMG-IV): sequencing the most valuable type-strain genomes for metagenomic binning, comparative biology and taxonomic classification.</title>
        <authorList>
            <person name="Goeker M."/>
        </authorList>
    </citation>
    <scope>NUCLEOTIDE SEQUENCE [LARGE SCALE GENOMIC DNA]</scope>
    <source>
        <strain evidence="10 11">DSM 28679</strain>
    </source>
</reference>
<evidence type="ECO:0000313" key="10">
    <source>
        <dbReference type="EMBL" id="TDQ38970.1"/>
    </source>
</evidence>
<evidence type="ECO:0000256" key="5">
    <source>
        <dbReference type="ARBA" id="ARBA00038063"/>
    </source>
</evidence>
<dbReference type="GO" id="GO:0006515">
    <property type="term" value="P:protein quality control for misfolded or incompletely synthesized proteins"/>
    <property type="evidence" value="ECO:0007669"/>
    <property type="project" value="UniProtKB-UniRule"/>
</dbReference>
<dbReference type="GO" id="GO:0005737">
    <property type="term" value="C:cytoplasm"/>
    <property type="evidence" value="ECO:0007669"/>
    <property type="project" value="UniProtKB-SubCell"/>
</dbReference>
<dbReference type="HAMAP" id="MF_00083">
    <property type="entry name" value="Pept_tRNA_hydro_bact"/>
    <property type="match status" value="1"/>
</dbReference>
<comment type="subcellular location">
    <subcellularLocation>
        <location evidence="7">Cytoplasm</location>
    </subcellularLocation>
</comment>
<keyword evidence="3 7" id="KW-0378">Hydrolase</keyword>
<dbReference type="EC" id="3.1.1.29" evidence="1 7"/>
<keyword evidence="4 7" id="KW-0694">RNA-binding</keyword>
<feature type="site" description="Discriminates between blocked and unblocked aminoacyl-tRNA" evidence="7">
    <location>
        <position position="12"/>
    </location>
</feature>
<dbReference type="GO" id="GO:0000049">
    <property type="term" value="F:tRNA binding"/>
    <property type="evidence" value="ECO:0007669"/>
    <property type="project" value="UniProtKB-UniRule"/>
</dbReference>
<keyword evidence="11" id="KW-1185">Reference proteome</keyword>
<dbReference type="InterPro" id="IPR018171">
    <property type="entry name" value="Pept_tRNA_hydro_CS"/>
</dbReference>
<comment type="caution">
    <text evidence="10">The sequence shown here is derived from an EMBL/GenBank/DDBJ whole genome shotgun (WGS) entry which is preliminary data.</text>
</comment>
<dbReference type="Pfam" id="PF01195">
    <property type="entry name" value="Pept_tRNA_hydro"/>
    <property type="match status" value="1"/>
</dbReference>
<feature type="site" description="Stabilizes the basic form of H active site to accept a proton" evidence="7">
    <location>
        <position position="95"/>
    </location>
</feature>
<feature type="binding site" evidence="7">
    <location>
        <position position="68"/>
    </location>
    <ligand>
        <name>tRNA</name>
        <dbReference type="ChEBI" id="CHEBI:17843"/>
    </ligand>
</feature>
<comment type="catalytic activity">
    <reaction evidence="7 8">
        <text>an N-acyl-L-alpha-aminoacyl-tRNA + H2O = an N-acyl-L-amino acid + a tRNA + H(+)</text>
        <dbReference type="Rhea" id="RHEA:54448"/>
        <dbReference type="Rhea" id="RHEA-COMP:10123"/>
        <dbReference type="Rhea" id="RHEA-COMP:13883"/>
        <dbReference type="ChEBI" id="CHEBI:15377"/>
        <dbReference type="ChEBI" id="CHEBI:15378"/>
        <dbReference type="ChEBI" id="CHEBI:59874"/>
        <dbReference type="ChEBI" id="CHEBI:78442"/>
        <dbReference type="ChEBI" id="CHEBI:138191"/>
        <dbReference type="EC" id="3.1.1.29"/>
    </reaction>
</comment>
<protein>
    <recommendedName>
        <fullName evidence="6 7">Peptidyl-tRNA hydrolase</fullName>
        <shortName evidence="7">Pth</shortName>
        <ecNumber evidence="1 7">3.1.1.29</ecNumber>
    </recommendedName>
</protein>
<evidence type="ECO:0000256" key="1">
    <source>
        <dbReference type="ARBA" id="ARBA00013260"/>
    </source>
</evidence>
<dbReference type="Proteomes" id="UP000294575">
    <property type="component" value="Unassembled WGS sequence"/>
</dbReference>
<comment type="function">
    <text evidence="7">Catalyzes the release of premature peptidyl moieties from peptidyl-tRNA molecules trapped in stalled 50S ribosomal subunits, and thus maintains levels of free tRNAs and 50S ribosomes.</text>
</comment>
<dbReference type="AlphaFoldDB" id="A0A4R6TYG3"/>
<dbReference type="GO" id="GO:0072344">
    <property type="term" value="P:rescue of stalled ribosome"/>
    <property type="evidence" value="ECO:0007669"/>
    <property type="project" value="UniProtKB-UniRule"/>
</dbReference>
<name>A0A4R6TYG3_9GAMM</name>
<dbReference type="PANTHER" id="PTHR17224">
    <property type="entry name" value="PEPTIDYL-TRNA HYDROLASE"/>
    <property type="match status" value="1"/>
</dbReference>
<dbReference type="NCBIfam" id="TIGR00447">
    <property type="entry name" value="pth"/>
    <property type="match status" value="1"/>
</dbReference>
<feature type="binding site" evidence="7">
    <location>
        <position position="17"/>
    </location>
    <ligand>
        <name>tRNA</name>
        <dbReference type="ChEBI" id="CHEBI:17843"/>
    </ligand>
</feature>
<evidence type="ECO:0000256" key="4">
    <source>
        <dbReference type="ARBA" id="ARBA00022884"/>
    </source>
</evidence>
<dbReference type="CDD" id="cd00462">
    <property type="entry name" value="PTH"/>
    <property type="match status" value="1"/>
</dbReference>
<evidence type="ECO:0000256" key="3">
    <source>
        <dbReference type="ARBA" id="ARBA00022801"/>
    </source>
</evidence>
<dbReference type="InterPro" id="IPR001328">
    <property type="entry name" value="Pept_tRNA_hydro"/>
</dbReference>
<evidence type="ECO:0000256" key="8">
    <source>
        <dbReference type="RuleBase" id="RU000673"/>
    </source>
</evidence>
<evidence type="ECO:0000313" key="11">
    <source>
        <dbReference type="Proteomes" id="UP000294575"/>
    </source>
</evidence>
<dbReference type="OrthoDB" id="9800507at2"/>
<dbReference type="PROSITE" id="PS01196">
    <property type="entry name" value="PEPT_TRNA_HYDROL_2"/>
    <property type="match status" value="1"/>
</dbReference>
<dbReference type="PANTHER" id="PTHR17224:SF1">
    <property type="entry name" value="PEPTIDYL-TRNA HYDROLASE"/>
    <property type="match status" value="1"/>
</dbReference>
<feature type="binding site" evidence="7">
    <location>
        <position position="116"/>
    </location>
    <ligand>
        <name>tRNA</name>
        <dbReference type="ChEBI" id="CHEBI:17843"/>
    </ligand>
</feature>
<feature type="active site" description="Proton acceptor" evidence="7">
    <location>
        <position position="22"/>
    </location>
</feature>
<dbReference type="RefSeq" id="WP_101497720.1">
    <property type="nucleotide sequence ID" value="NZ_LNJZ01000009.1"/>
</dbReference>
<organism evidence="10 11">
    <name type="scientific">Thiopseudomonas denitrificans</name>
    <dbReference type="NCBI Taxonomy" id="1501432"/>
    <lineage>
        <taxon>Bacteria</taxon>
        <taxon>Pseudomonadati</taxon>
        <taxon>Pseudomonadota</taxon>
        <taxon>Gammaproteobacteria</taxon>
        <taxon>Pseudomonadales</taxon>
        <taxon>Pseudomonadaceae</taxon>
        <taxon>Thiopseudomonas</taxon>
    </lineage>
</organism>
<dbReference type="InterPro" id="IPR036416">
    <property type="entry name" value="Pept_tRNA_hydro_sf"/>
</dbReference>
<dbReference type="GO" id="GO:0004045">
    <property type="term" value="F:peptidyl-tRNA hydrolase activity"/>
    <property type="evidence" value="ECO:0007669"/>
    <property type="project" value="UniProtKB-UniRule"/>
</dbReference>
<proteinExistence type="inferred from homology"/>
<evidence type="ECO:0000256" key="7">
    <source>
        <dbReference type="HAMAP-Rule" id="MF_00083"/>
    </source>
</evidence>
<sequence>MSAVKLIVGLGNPGPEYANTRHNAGALFVEQLAERMRCPLSPDKKYSGLTGKFSHQGQDVRLLIPTTYMNRSGQAVGALAGFFRIQPAEILVAHDELDIPPGTCKLKQGGGHGGHNGLRDIIANLGNQNNFHRLRIGIGHPGHSSQVTGYVLGRAPRSEQQLIDSTIDFALGVLPDILEGQFSRAMQQLHSFRA</sequence>
<comment type="similarity">
    <text evidence="5 7 9">Belongs to the PTH family.</text>
</comment>
<keyword evidence="7" id="KW-0963">Cytoplasm</keyword>
<evidence type="ECO:0000256" key="2">
    <source>
        <dbReference type="ARBA" id="ARBA00022555"/>
    </source>
</evidence>
<comment type="function">
    <text evidence="7">Hydrolyzes ribosome-free peptidyl-tRNAs (with 1 or more amino acids incorporated), which drop off the ribosome during protein synthesis, or as a result of ribosome stalling.</text>
</comment>
<accession>A0A4R6TYG3</accession>
<gene>
    <name evidence="7" type="primary">pth</name>
    <name evidence="10" type="ORF">DFQ45_103137</name>
</gene>